<dbReference type="PANTHER" id="PTHR10340">
    <property type="entry name" value="SPHINGOMYELIN PHOSPHODIESTERASE"/>
    <property type="match status" value="1"/>
</dbReference>
<dbReference type="SUPFAM" id="SSF56300">
    <property type="entry name" value="Metallo-dependent phosphatases"/>
    <property type="match status" value="1"/>
</dbReference>
<feature type="binding site" evidence="11">
    <location>
        <position position="278"/>
    </location>
    <ligand>
        <name>Zn(2+)</name>
        <dbReference type="ChEBI" id="CHEBI:29105"/>
        <label>1</label>
    </ligand>
</feature>
<feature type="disulfide bond" evidence="12">
    <location>
        <begin position="80"/>
        <end position="143"/>
    </location>
</feature>
<feature type="binding site" evidence="11">
    <location>
        <position position="278"/>
    </location>
    <ligand>
        <name>Zn(2+)</name>
        <dbReference type="ChEBI" id="CHEBI:29105"/>
        <label>2</label>
    </ligand>
</feature>
<protein>
    <recommendedName>
        <fullName evidence="10">Sphingomyelin phosphodiesterase</fullName>
    </recommendedName>
</protein>
<dbReference type="GO" id="GO:0020037">
    <property type="term" value="F:heme binding"/>
    <property type="evidence" value="ECO:0007669"/>
    <property type="project" value="InterPro"/>
</dbReference>
<feature type="domain" description="Cytochrome c" evidence="15">
    <location>
        <begin position="52"/>
        <end position="179"/>
    </location>
</feature>
<dbReference type="Proteomes" id="UP001295684">
    <property type="component" value="Unassembled WGS sequence"/>
</dbReference>
<feature type="signal peptide" evidence="14">
    <location>
        <begin position="1"/>
        <end position="17"/>
    </location>
</feature>
<dbReference type="GO" id="GO:0006685">
    <property type="term" value="P:sphingomyelin catabolic process"/>
    <property type="evidence" value="ECO:0007669"/>
    <property type="project" value="UniProtKB-UniRule"/>
</dbReference>
<proteinExistence type="inferred from homology"/>
<dbReference type="AlphaFoldDB" id="A0AAD1UAY5"/>
<evidence type="ECO:0000256" key="13">
    <source>
        <dbReference type="PROSITE-ProRule" id="PRU00433"/>
    </source>
</evidence>
<dbReference type="CDD" id="cd00842">
    <property type="entry name" value="MPP_ASMase"/>
    <property type="match status" value="1"/>
</dbReference>
<evidence type="ECO:0000256" key="5">
    <source>
        <dbReference type="ARBA" id="ARBA00022729"/>
    </source>
</evidence>
<evidence type="ECO:0000256" key="12">
    <source>
        <dbReference type="PIRSR" id="PIRSR000948-2"/>
    </source>
</evidence>
<dbReference type="Pfam" id="PF19272">
    <property type="entry name" value="ASMase_C"/>
    <property type="match status" value="1"/>
</dbReference>
<keyword evidence="10" id="KW-0326">Glycosidase</keyword>
<dbReference type="GO" id="GO:0009055">
    <property type="term" value="F:electron transfer activity"/>
    <property type="evidence" value="ECO:0007669"/>
    <property type="project" value="InterPro"/>
</dbReference>
<keyword evidence="13" id="KW-0349">Heme</keyword>
<dbReference type="GO" id="GO:0046872">
    <property type="term" value="F:metal ion binding"/>
    <property type="evidence" value="ECO:0007669"/>
    <property type="project" value="UniProtKB-KW"/>
</dbReference>
<feature type="binding site" evidence="11">
    <location>
        <position position="459"/>
    </location>
    <ligand>
        <name>Zn(2+)</name>
        <dbReference type="ChEBI" id="CHEBI:29105"/>
        <label>2</label>
    </ligand>
</feature>
<keyword evidence="9" id="KW-0325">Glycoprotein</keyword>
<dbReference type="PANTHER" id="PTHR10340:SF57">
    <property type="entry name" value="METALLOPHOS DOMAIN-CONTAINING PROTEIN"/>
    <property type="match status" value="1"/>
</dbReference>
<reference evidence="16" key="1">
    <citation type="submission" date="2023-07" db="EMBL/GenBank/DDBJ databases">
        <authorList>
            <consortium name="AG Swart"/>
            <person name="Singh M."/>
            <person name="Singh A."/>
            <person name="Seah K."/>
            <person name="Emmerich C."/>
        </authorList>
    </citation>
    <scope>NUCLEOTIDE SEQUENCE</scope>
    <source>
        <strain evidence="16">DP1</strain>
    </source>
</reference>
<evidence type="ECO:0000256" key="7">
    <source>
        <dbReference type="ARBA" id="ARBA00022833"/>
    </source>
</evidence>
<comment type="caution">
    <text evidence="16">The sequence shown here is derived from an EMBL/GenBank/DDBJ whole genome shotgun (WGS) entry which is preliminary data.</text>
</comment>
<feature type="binding site" evidence="11">
    <location>
        <position position="461"/>
    </location>
    <ligand>
        <name>Zn(2+)</name>
        <dbReference type="ChEBI" id="CHEBI:29105"/>
        <label>1</label>
    </ligand>
</feature>
<comment type="cofactor">
    <cofactor evidence="11">
        <name>Zn(2+)</name>
        <dbReference type="ChEBI" id="CHEBI:29105"/>
    </cofactor>
    <text evidence="11">Binds 2 Zn(2+) ions per subunit.</text>
</comment>
<dbReference type="InterPro" id="IPR009056">
    <property type="entry name" value="Cyt_c-like_dom"/>
</dbReference>
<dbReference type="EMBL" id="CAMPGE010003305">
    <property type="protein sequence ID" value="CAI2362134.1"/>
    <property type="molecule type" value="Genomic_DNA"/>
</dbReference>
<keyword evidence="5 14" id="KW-0732">Signal</keyword>
<keyword evidence="7 11" id="KW-0862">Zinc</keyword>
<comment type="function">
    <text evidence="10">Converts sphingomyelin to ceramide.</text>
</comment>
<keyword evidence="6 10" id="KW-0378">Hydrolase</keyword>
<keyword evidence="17" id="KW-1185">Reference proteome</keyword>
<dbReference type="SUPFAM" id="SSF47862">
    <property type="entry name" value="Saposin"/>
    <property type="match status" value="1"/>
</dbReference>
<feature type="disulfide bond" evidence="12">
    <location>
        <begin position="108"/>
        <end position="117"/>
    </location>
</feature>
<dbReference type="GO" id="GO:0005576">
    <property type="term" value="C:extracellular region"/>
    <property type="evidence" value="ECO:0007669"/>
    <property type="project" value="UniProtKB-SubCell"/>
</dbReference>
<sequence>MGKIFILFIALIAFSHAELKGVQDLKFLTPLQQDYVGDISEYVGNAIMRYREVAKDGHSLFGFERTLGFLWQNPLTCGVCHSTLPALDFLIDNSIVTPGLEKIIAYFCGKSLAYEVCLGAIQEMGSIIVPEVMKFLIGPKYACSRLVGVCKNPHFKTADPQDYIDRVLSDKPDFIKDNDYVNAQYRKIAADPNPRKTVKVLHLSDIHLDFEYKEGTNAHCDEPLCCRERYGPAPTPEAAAGKYGALADCDIPVITAESAFKFLNNMDEKPDLIFWTGDSTPHDIWNQTVERNALYATKISEFLQVHLPDVPVFPTPGNHEFFPVNVMSYDEQDPFLKKIASVWKHWLDEESFELFEKYGYYSMPMKGMNNSWENVRVLSINTEACNGQNWYLISQTNDPGNMLAWMEEEFKKMEKSGEKAFIIGHVQPGGGTCLNAWSERYRALMERYQHLILSNFFGHTHSEQISLITDTKNQSAIHVYHAPGSLTTYSSHNPQFRILDIDYATGYPVKAHKYFFNITEANLGNPEWKEQYELTEEYEMKDFSPESFYNLTLRFRDVPGVASRYKWNVGGRPYPLSHYNCNSAGCMKGLYCTVRNFLNFESKDCRGSKRYDFRNNLADSVAEIALNPFLEHVE</sequence>
<feature type="binding site" evidence="11">
    <location>
        <position position="207"/>
    </location>
    <ligand>
        <name>Zn(2+)</name>
        <dbReference type="ChEBI" id="CHEBI:29105"/>
        <label>1</label>
    </ligand>
</feature>
<dbReference type="PROSITE" id="PS51007">
    <property type="entry name" value="CYTC"/>
    <property type="match status" value="1"/>
</dbReference>
<evidence type="ECO:0000313" key="17">
    <source>
        <dbReference type="Proteomes" id="UP001295684"/>
    </source>
</evidence>
<dbReference type="GO" id="GO:0016798">
    <property type="term" value="F:hydrolase activity, acting on glycosyl bonds"/>
    <property type="evidence" value="ECO:0007669"/>
    <property type="project" value="UniProtKB-KW"/>
</dbReference>
<evidence type="ECO:0000256" key="6">
    <source>
        <dbReference type="ARBA" id="ARBA00022801"/>
    </source>
</evidence>
<name>A0AAD1UAY5_EUPCR</name>
<feature type="disulfide bond" evidence="12">
    <location>
        <begin position="220"/>
        <end position="225"/>
    </location>
</feature>
<feature type="disulfide bond" evidence="12">
    <location>
        <begin position="581"/>
        <end position="586"/>
    </location>
</feature>
<organism evidence="16 17">
    <name type="scientific">Euplotes crassus</name>
    <dbReference type="NCBI Taxonomy" id="5936"/>
    <lineage>
        <taxon>Eukaryota</taxon>
        <taxon>Sar</taxon>
        <taxon>Alveolata</taxon>
        <taxon>Ciliophora</taxon>
        <taxon>Intramacronucleata</taxon>
        <taxon>Spirotrichea</taxon>
        <taxon>Hypotrichia</taxon>
        <taxon>Euplotida</taxon>
        <taxon>Euplotidae</taxon>
        <taxon>Moneuplotes</taxon>
    </lineage>
</organism>
<comment type="subcellular location">
    <subcellularLocation>
        <location evidence="1">Secreted</location>
    </subcellularLocation>
</comment>
<dbReference type="GO" id="GO:0004767">
    <property type="term" value="F:sphingomyelin phosphodiesterase activity"/>
    <property type="evidence" value="ECO:0007669"/>
    <property type="project" value="UniProtKB-UniRule"/>
</dbReference>
<evidence type="ECO:0000256" key="2">
    <source>
        <dbReference type="ARBA" id="ARBA00008234"/>
    </source>
</evidence>
<evidence type="ECO:0000256" key="8">
    <source>
        <dbReference type="ARBA" id="ARBA00023004"/>
    </source>
</evidence>
<feature type="disulfide bond" evidence="12">
    <location>
        <begin position="385"/>
        <end position="433"/>
    </location>
</feature>
<feature type="binding site" evidence="11">
    <location>
        <position position="205"/>
    </location>
    <ligand>
        <name>Zn(2+)</name>
        <dbReference type="ChEBI" id="CHEBI:29105"/>
        <label>1</label>
    </ligand>
</feature>
<accession>A0AAD1UAY5</accession>
<keyword evidence="8 13" id="KW-0408">Iron</keyword>
<evidence type="ECO:0000256" key="11">
    <source>
        <dbReference type="PIRSR" id="PIRSR000948-1"/>
    </source>
</evidence>
<dbReference type="InterPro" id="IPR041805">
    <property type="entry name" value="ASMase/PPN1_MPP"/>
</dbReference>
<dbReference type="Gene3D" id="3.60.21.10">
    <property type="match status" value="1"/>
</dbReference>
<dbReference type="Pfam" id="PF00149">
    <property type="entry name" value="Metallophos"/>
    <property type="match status" value="1"/>
</dbReference>
<evidence type="ECO:0000256" key="4">
    <source>
        <dbReference type="ARBA" id="ARBA00022723"/>
    </source>
</evidence>
<gene>
    <name evidence="16" type="ORF">ECRASSUSDP1_LOCUS3455</name>
</gene>
<evidence type="ECO:0000256" key="3">
    <source>
        <dbReference type="ARBA" id="ARBA00022525"/>
    </source>
</evidence>
<dbReference type="InterPro" id="IPR011160">
    <property type="entry name" value="Sphingomy_PDE"/>
</dbReference>
<dbReference type="InterPro" id="IPR029052">
    <property type="entry name" value="Metallo-depent_PP-like"/>
</dbReference>
<feature type="binding site" evidence="11">
    <location>
        <position position="318"/>
    </location>
    <ligand>
        <name>Zn(2+)</name>
        <dbReference type="ChEBI" id="CHEBI:29105"/>
        <label>2</label>
    </ligand>
</feature>
<dbReference type="GO" id="GO:0016020">
    <property type="term" value="C:membrane"/>
    <property type="evidence" value="ECO:0007669"/>
    <property type="project" value="GOC"/>
</dbReference>
<dbReference type="InterPro" id="IPR045473">
    <property type="entry name" value="ASM_C"/>
</dbReference>
<evidence type="ECO:0000313" key="16">
    <source>
        <dbReference type="EMBL" id="CAI2362134.1"/>
    </source>
</evidence>
<comment type="similarity">
    <text evidence="2 10">Belongs to the acid sphingomyelinase family.</text>
</comment>
<keyword evidence="4 11" id="KW-0479">Metal-binding</keyword>
<feature type="chain" id="PRO_5042075908" description="Sphingomyelin phosphodiesterase" evidence="14">
    <location>
        <begin position="18"/>
        <end position="634"/>
    </location>
</feature>
<feature type="binding site" evidence="11">
    <location>
        <position position="425"/>
    </location>
    <ligand>
        <name>Zn(2+)</name>
        <dbReference type="ChEBI" id="CHEBI:29105"/>
        <label>2</label>
    </ligand>
</feature>
<feature type="disulfide bond" evidence="12">
    <location>
        <begin position="226"/>
        <end position="249"/>
    </location>
</feature>
<evidence type="ECO:0000259" key="15">
    <source>
        <dbReference type="PROSITE" id="PS51007"/>
    </source>
</evidence>
<dbReference type="PIRSF" id="PIRSF000948">
    <property type="entry name" value="Sphingomy_PDE"/>
    <property type="match status" value="1"/>
</dbReference>
<keyword evidence="3" id="KW-0964">Secreted</keyword>
<evidence type="ECO:0000256" key="14">
    <source>
        <dbReference type="SAM" id="SignalP"/>
    </source>
</evidence>
<dbReference type="InterPro" id="IPR011001">
    <property type="entry name" value="Saposin-like"/>
</dbReference>
<evidence type="ECO:0000256" key="10">
    <source>
        <dbReference type="PIRNR" id="PIRNR000948"/>
    </source>
</evidence>
<keyword evidence="12" id="KW-1015">Disulfide bond</keyword>
<evidence type="ECO:0000256" key="9">
    <source>
        <dbReference type="ARBA" id="ARBA00023180"/>
    </source>
</evidence>
<evidence type="ECO:0000256" key="1">
    <source>
        <dbReference type="ARBA" id="ARBA00004613"/>
    </source>
</evidence>
<dbReference type="InterPro" id="IPR004843">
    <property type="entry name" value="Calcineurin-like_PHP"/>
</dbReference>